<reference evidence="1" key="1">
    <citation type="journal article" date="2020" name="Stud. Mycol.">
        <title>101 Dothideomycetes genomes: a test case for predicting lifestyles and emergence of pathogens.</title>
        <authorList>
            <person name="Haridas S."/>
            <person name="Albert R."/>
            <person name="Binder M."/>
            <person name="Bloem J."/>
            <person name="Labutti K."/>
            <person name="Salamov A."/>
            <person name="Andreopoulos B."/>
            <person name="Baker S."/>
            <person name="Barry K."/>
            <person name="Bills G."/>
            <person name="Bluhm B."/>
            <person name="Cannon C."/>
            <person name="Castanera R."/>
            <person name="Culley D."/>
            <person name="Daum C."/>
            <person name="Ezra D."/>
            <person name="Gonzalez J."/>
            <person name="Henrissat B."/>
            <person name="Kuo A."/>
            <person name="Liang C."/>
            <person name="Lipzen A."/>
            <person name="Lutzoni F."/>
            <person name="Magnuson J."/>
            <person name="Mondo S."/>
            <person name="Nolan M."/>
            <person name="Ohm R."/>
            <person name="Pangilinan J."/>
            <person name="Park H.-J."/>
            <person name="Ramirez L."/>
            <person name="Alfaro M."/>
            <person name="Sun H."/>
            <person name="Tritt A."/>
            <person name="Yoshinaga Y."/>
            <person name="Zwiers L.-H."/>
            <person name="Turgeon B."/>
            <person name="Goodwin S."/>
            <person name="Spatafora J."/>
            <person name="Crous P."/>
            <person name="Grigoriev I."/>
        </authorList>
    </citation>
    <scope>NUCLEOTIDE SEQUENCE</scope>
    <source>
        <strain evidence="1">CBS 627.86</strain>
    </source>
</reference>
<proteinExistence type="predicted"/>
<protein>
    <submittedName>
        <fullName evidence="1">Uncharacterized protein</fullName>
    </submittedName>
</protein>
<dbReference type="Proteomes" id="UP000799770">
    <property type="component" value="Unassembled WGS sequence"/>
</dbReference>
<dbReference type="EMBL" id="ML977341">
    <property type="protein sequence ID" value="KAF2109722.1"/>
    <property type="molecule type" value="Genomic_DNA"/>
</dbReference>
<keyword evidence="2" id="KW-1185">Reference proteome</keyword>
<evidence type="ECO:0000313" key="1">
    <source>
        <dbReference type="EMBL" id="KAF2109722.1"/>
    </source>
</evidence>
<accession>A0A6A5YRJ0</accession>
<organism evidence="1 2">
    <name type="scientific">Lophiotrema nucula</name>
    <dbReference type="NCBI Taxonomy" id="690887"/>
    <lineage>
        <taxon>Eukaryota</taxon>
        <taxon>Fungi</taxon>
        <taxon>Dikarya</taxon>
        <taxon>Ascomycota</taxon>
        <taxon>Pezizomycotina</taxon>
        <taxon>Dothideomycetes</taxon>
        <taxon>Pleosporomycetidae</taxon>
        <taxon>Pleosporales</taxon>
        <taxon>Lophiotremataceae</taxon>
        <taxon>Lophiotrema</taxon>
    </lineage>
</organism>
<gene>
    <name evidence="1" type="ORF">BDV96DRAFT_233642</name>
</gene>
<dbReference type="AlphaFoldDB" id="A0A6A5YRJ0"/>
<evidence type="ECO:0000313" key="2">
    <source>
        <dbReference type="Proteomes" id="UP000799770"/>
    </source>
</evidence>
<sequence>MLESLGAGREMVDARSVCAGRHETMRTCVCGLQCGLVKLVSLLEPCAKGNAEEHGRCWGEAHDSIPNEGPFSVSESVVLTNRGALRGLDAVTSGERGLAVLDPLFRSSERRPHFRPQVYHSTVQFTTRRNLCISIILISRRLTVGLSLTL</sequence>
<name>A0A6A5YRJ0_9PLEO</name>